<feature type="non-terminal residue" evidence="2">
    <location>
        <position position="46"/>
    </location>
</feature>
<keyword evidence="1" id="KW-0812">Transmembrane</keyword>
<organism evidence="2 3">
    <name type="scientific">Stegodyphus mimosarum</name>
    <name type="common">African social velvet spider</name>
    <dbReference type="NCBI Taxonomy" id="407821"/>
    <lineage>
        <taxon>Eukaryota</taxon>
        <taxon>Metazoa</taxon>
        <taxon>Ecdysozoa</taxon>
        <taxon>Arthropoda</taxon>
        <taxon>Chelicerata</taxon>
        <taxon>Arachnida</taxon>
        <taxon>Araneae</taxon>
        <taxon>Araneomorphae</taxon>
        <taxon>Entelegynae</taxon>
        <taxon>Eresoidea</taxon>
        <taxon>Eresidae</taxon>
        <taxon>Stegodyphus</taxon>
    </lineage>
</organism>
<gene>
    <name evidence="2" type="ORF">X975_01519</name>
</gene>
<evidence type="ECO:0000313" key="3">
    <source>
        <dbReference type="Proteomes" id="UP000054359"/>
    </source>
</evidence>
<keyword evidence="1" id="KW-1133">Transmembrane helix</keyword>
<protein>
    <submittedName>
        <fullName evidence="2">Uncharacterized protein</fullName>
    </submittedName>
</protein>
<keyword evidence="1" id="KW-0472">Membrane</keyword>
<evidence type="ECO:0000313" key="2">
    <source>
        <dbReference type="EMBL" id="KFM58395.1"/>
    </source>
</evidence>
<name>A0A087SZV6_STEMI</name>
<dbReference type="AlphaFoldDB" id="A0A087SZV6"/>
<proteinExistence type="predicted"/>
<dbReference type="EMBL" id="KK112721">
    <property type="protein sequence ID" value="KFM58395.1"/>
    <property type="molecule type" value="Genomic_DNA"/>
</dbReference>
<feature type="transmembrane region" description="Helical" evidence="1">
    <location>
        <begin position="14"/>
        <end position="33"/>
    </location>
</feature>
<reference evidence="2 3" key="1">
    <citation type="submission" date="2013-11" db="EMBL/GenBank/DDBJ databases">
        <title>Genome sequencing of Stegodyphus mimosarum.</title>
        <authorList>
            <person name="Bechsgaard J."/>
        </authorList>
    </citation>
    <scope>NUCLEOTIDE SEQUENCE [LARGE SCALE GENOMIC DNA]</scope>
</reference>
<dbReference type="PROSITE" id="PS51257">
    <property type="entry name" value="PROKAR_LIPOPROTEIN"/>
    <property type="match status" value="1"/>
</dbReference>
<keyword evidence="3" id="KW-1185">Reference proteome</keyword>
<accession>A0A087SZV6</accession>
<dbReference type="Proteomes" id="UP000054359">
    <property type="component" value="Unassembled WGS sequence"/>
</dbReference>
<sequence length="46" mass="5654">MVFKAFRIEIINHYVLQVSIYINISSSCVLLLYQHFHNCKRYKYRT</sequence>
<evidence type="ECO:0000256" key="1">
    <source>
        <dbReference type="SAM" id="Phobius"/>
    </source>
</evidence>